<dbReference type="OMA" id="MAKARWF"/>
<dbReference type="PANTHER" id="PTHR19303">
    <property type="entry name" value="TRANSPOSON"/>
    <property type="match status" value="1"/>
</dbReference>
<keyword evidence="2 4" id="KW-0238">DNA-binding</keyword>
<dbReference type="InterPro" id="IPR050863">
    <property type="entry name" value="CenT-Element_Derived"/>
</dbReference>
<dbReference type="InterPro" id="IPR006600">
    <property type="entry name" value="HTH_CenpB_DNA-bd_dom"/>
</dbReference>
<reference evidence="6 7" key="1">
    <citation type="journal article" date="2020" name="Cell">
        <title>Large-Scale Comparative Analyses of Tick Genomes Elucidate Their Genetic Diversity and Vector Capacities.</title>
        <authorList>
            <consortium name="Tick Genome and Microbiome Consortium (TIGMIC)"/>
            <person name="Jia N."/>
            <person name="Wang J."/>
            <person name="Shi W."/>
            <person name="Du L."/>
            <person name="Sun Y."/>
            <person name="Zhan W."/>
            <person name="Jiang J.F."/>
            <person name="Wang Q."/>
            <person name="Zhang B."/>
            <person name="Ji P."/>
            <person name="Bell-Sakyi L."/>
            <person name="Cui X.M."/>
            <person name="Yuan T.T."/>
            <person name="Jiang B.G."/>
            <person name="Yang W.F."/>
            <person name="Lam T.T."/>
            <person name="Chang Q.C."/>
            <person name="Ding S.J."/>
            <person name="Wang X.J."/>
            <person name="Zhu J.G."/>
            <person name="Ruan X.D."/>
            <person name="Zhao L."/>
            <person name="Wei J.T."/>
            <person name="Ye R.Z."/>
            <person name="Que T.C."/>
            <person name="Du C.H."/>
            <person name="Zhou Y.H."/>
            <person name="Cheng J.X."/>
            <person name="Dai P.F."/>
            <person name="Guo W.B."/>
            <person name="Han X.H."/>
            <person name="Huang E.J."/>
            <person name="Li L.F."/>
            <person name="Wei W."/>
            <person name="Gao Y.C."/>
            <person name="Liu J.Z."/>
            <person name="Shao H.Z."/>
            <person name="Wang X."/>
            <person name="Wang C.C."/>
            <person name="Yang T.C."/>
            <person name="Huo Q.B."/>
            <person name="Li W."/>
            <person name="Chen H.Y."/>
            <person name="Chen S.E."/>
            <person name="Zhou L.G."/>
            <person name="Ni X.B."/>
            <person name="Tian J.H."/>
            <person name="Sheng Y."/>
            <person name="Liu T."/>
            <person name="Pan Y.S."/>
            <person name="Xia L.Y."/>
            <person name="Li J."/>
            <person name="Zhao F."/>
            <person name="Cao W.C."/>
        </authorList>
    </citation>
    <scope>NUCLEOTIDE SEQUENCE [LARGE SCALE GENOMIC DNA]</scope>
    <source>
        <strain evidence="6">HaeL-2018</strain>
    </source>
</reference>
<evidence type="ECO:0000256" key="1">
    <source>
        <dbReference type="ARBA" id="ARBA00004123"/>
    </source>
</evidence>
<dbReference type="Pfam" id="PF03221">
    <property type="entry name" value="HTH_Tnp_Tc5"/>
    <property type="match status" value="1"/>
</dbReference>
<dbReference type="InterPro" id="IPR007889">
    <property type="entry name" value="HTH_Psq"/>
</dbReference>
<accession>A0A9J6H8S4</accession>
<dbReference type="AlphaFoldDB" id="A0A9J6H8S4"/>
<name>A0A9J6H8S4_HAELO</name>
<dbReference type="SUPFAM" id="SSF46689">
    <property type="entry name" value="Homeodomain-like"/>
    <property type="match status" value="2"/>
</dbReference>
<dbReference type="PROSITE" id="PS50960">
    <property type="entry name" value="HTH_PSQ"/>
    <property type="match status" value="1"/>
</dbReference>
<organism evidence="6 7">
    <name type="scientific">Haemaphysalis longicornis</name>
    <name type="common">Bush tick</name>
    <dbReference type="NCBI Taxonomy" id="44386"/>
    <lineage>
        <taxon>Eukaryota</taxon>
        <taxon>Metazoa</taxon>
        <taxon>Ecdysozoa</taxon>
        <taxon>Arthropoda</taxon>
        <taxon>Chelicerata</taxon>
        <taxon>Arachnida</taxon>
        <taxon>Acari</taxon>
        <taxon>Parasitiformes</taxon>
        <taxon>Ixodida</taxon>
        <taxon>Ixodoidea</taxon>
        <taxon>Ixodidae</taxon>
        <taxon>Haemaphysalinae</taxon>
        <taxon>Haemaphysalis</taxon>
    </lineage>
</organism>
<comment type="subcellular location">
    <subcellularLocation>
        <location evidence="1 4">Nucleus</location>
    </subcellularLocation>
</comment>
<comment type="caution">
    <text evidence="6">The sequence shown here is derived from an EMBL/GenBank/DDBJ whole genome shotgun (WGS) entry which is preliminary data.</text>
</comment>
<evidence type="ECO:0000256" key="2">
    <source>
        <dbReference type="ARBA" id="ARBA00023125"/>
    </source>
</evidence>
<dbReference type="Gene3D" id="1.10.10.60">
    <property type="entry name" value="Homeodomain-like"/>
    <property type="match status" value="2"/>
</dbReference>
<keyword evidence="3 4" id="KW-0539">Nucleus</keyword>
<sequence length="125" mass="13593">MAAATPASVKKRKNLGFATKLKAIQRVEAGGKKSTVADDFGIPRSTLSTLLKNKASIKAKAAEQRTSGVCRVRAPAHEKVEKALYVWFLEIRGSRNIPVDGSMLMAKARWFAAELGEENFDDNTG</sequence>
<keyword evidence="7" id="KW-1185">Reference proteome</keyword>
<dbReference type="PANTHER" id="PTHR19303:SF73">
    <property type="entry name" value="PROTEIN PDC2"/>
    <property type="match status" value="1"/>
</dbReference>
<evidence type="ECO:0000256" key="3">
    <source>
        <dbReference type="ARBA" id="ARBA00023242"/>
    </source>
</evidence>
<dbReference type="Pfam" id="PF04218">
    <property type="entry name" value="CENP-B_N"/>
    <property type="match status" value="1"/>
</dbReference>
<evidence type="ECO:0000256" key="4">
    <source>
        <dbReference type="PROSITE-ProRule" id="PRU00320"/>
    </source>
</evidence>
<proteinExistence type="predicted"/>
<dbReference type="VEuPathDB" id="VectorBase:HLOH_058265"/>
<evidence type="ECO:0000313" key="7">
    <source>
        <dbReference type="Proteomes" id="UP000821853"/>
    </source>
</evidence>
<protein>
    <recommendedName>
        <fullName evidence="5">HTH psq-type domain-containing protein</fullName>
    </recommendedName>
</protein>
<gene>
    <name evidence="6" type="ORF">HPB48_023868</name>
</gene>
<dbReference type="InterPro" id="IPR009057">
    <property type="entry name" value="Homeodomain-like_sf"/>
</dbReference>
<evidence type="ECO:0000313" key="6">
    <source>
        <dbReference type="EMBL" id="KAH9383133.1"/>
    </source>
</evidence>
<evidence type="ECO:0000259" key="5">
    <source>
        <dbReference type="PROSITE" id="PS50960"/>
    </source>
</evidence>
<dbReference type="OrthoDB" id="6484486at2759"/>
<feature type="domain" description="HTH psq-type" evidence="5">
    <location>
        <begin position="6"/>
        <end position="57"/>
    </location>
</feature>
<dbReference type="GO" id="GO:0005634">
    <property type="term" value="C:nucleus"/>
    <property type="evidence" value="ECO:0007669"/>
    <property type="project" value="UniProtKB-SubCell"/>
</dbReference>
<dbReference type="GO" id="GO:0003677">
    <property type="term" value="F:DNA binding"/>
    <property type="evidence" value="ECO:0007669"/>
    <property type="project" value="UniProtKB-UniRule"/>
</dbReference>
<feature type="DNA-binding region" description="H-T-H motif" evidence="4">
    <location>
        <begin position="33"/>
        <end position="53"/>
    </location>
</feature>
<dbReference type="EMBL" id="JABSTR010000977">
    <property type="protein sequence ID" value="KAH9383133.1"/>
    <property type="molecule type" value="Genomic_DNA"/>
</dbReference>
<dbReference type="Proteomes" id="UP000821853">
    <property type="component" value="Unassembled WGS sequence"/>
</dbReference>